<proteinExistence type="predicted"/>
<feature type="region of interest" description="Disordered" evidence="3">
    <location>
        <begin position="47"/>
        <end position="71"/>
    </location>
</feature>
<dbReference type="InterPro" id="IPR025927">
    <property type="entry name" value="Znf_KANL2-like"/>
</dbReference>
<evidence type="ECO:0000313" key="5">
    <source>
        <dbReference type="EMBL" id="OHS97253.1"/>
    </source>
</evidence>
<feature type="domain" description="KANL2-like probable zinc-finger" evidence="4">
    <location>
        <begin position="138"/>
        <end position="175"/>
    </location>
</feature>
<organism evidence="5 6">
    <name type="scientific">Tritrichomonas foetus</name>
    <dbReference type="NCBI Taxonomy" id="1144522"/>
    <lineage>
        <taxon>Eukaryota</taxon>
        <taxon>Metamonada</taxon>
        <taxon>Parabasalia</taxon>
        <taxon>Tritrichomonadida</taxon>
        <taxon>Tritrichomonadidae</taxon>
        <taxon>Tritrichomonas</taxon>
    </lineage>
</organism>
<evidence type="ECO:0000313" key="6">
    <source>
        <dbReference type="Proteomes" id="UP000179807"/>
    </source>
</evidence>
<dbReference type="GO" id="GO:0005634">
    <property type="term" value="C:nucleus"/>
    <property type="evidence" value="ECO:0007669"/>
    <property type="project" value="UniProtKB-SubCell"/>
</dbReference>
<name>A0A1J4JIA4_9EUKA</name>
<dbReference type="RefSeq" id="XP_068350390.1">
    <property type="nucleotide sequence ID" value="XM_068494904.1"/>
</dbReference>
<dbReference type="AlphaFoldDB" id="A0A1J4JIA4"/>
<keyword evidence="6" id="KW-1185">Reference proteome</keyword>
<dbReference type="VEuPathDB" id="TrichDB:TRFO_09508"/>
<evidence type="ECO:0000256" key="1">
    <source>
        <dbReference type="ARBA" id="ARBA00004123"/>
    </source>
</evidence>
<gene>
    <name evidence="5" type="ORF">TRFO_09508</name>
</gene>
<evidence type="ECO:0000256" key="3">
    <source>
        <dbReference type="SAM" id="MobiDB-lite"/>
    </source>
</evidence>
<comment type="subcellular location">
    <subcellularLocation>
        <location evidence="1">Nucleus</location>
    </subcellularLocation>
</comment>
<accession>A0A1J4JIA4</accession>
<sequence>MSSALHALLQANGIDPNIFDPPETYEVSPSVVDSDELFSSFDTNQHNLIQNRDDDNSPLTNDDEPNDSITSPENYVQLRQLYLKTIRDENKINGFEEGRRRIENIAREGSLKDLETLFKQKHIWQSQINALSGSRIICANESCVFEAVPGSKFCVNHIHQDPNQNFFVQCQKCGRNHSKMSICHFCGS</sequence>
<reference evidence="5" key="1">
    <citation type="submission" date="2016-10" db="EMBL/GenBank/DDBJ databases">
        <authorList>
            <person name="Benchimol M."/>
            <person name="Almeida L.G."/>
            <person name="Vasconcelos A.T."/>
            <person name="Perreira-Neves A."/>
            <person name="Rosa I.A."/>
            <person name="Tasca T."/>
            <person name="Bogo M.R."/>
            <person name="de Souza W."/>
        </authorList>
    </citation>
    <scope>NUCLEOTIDE SEQUENCE [LARGE SCALE GENOMIC DNA]</scope>
    <source>
        <strain evidence="5">K</strain>
    </source>
</reference>
<keyword evidence="2" id="KW-0539">Nucleus</keyword>
<evidence type="ECO:0000256" key="2">
    <source>
        <dbReference type="ARBA" id="ARBA00023242"/>
    </source>
</evidence>
<evidence type="ECO:0000259" key="4">
    <source>
        <dbReference type="Pfam" id="PF13891"/>
    </source>
</evidence>
<comment type="caution">
    <text evidence="5">The sequence shown here is derived from an EMBL/GenBank/DDBJ whole genome shotgun (WGS) entry which is preliminary data.</text>
</comment>
<dbReference type="EMBL" id="MLAK01001126">
    <property type="protein sequence ID" value="OHS97253.1"/>
    <property type="molecule type" value="Genomic_DNA"/>
</dbReference>
<protein>
    <recommendedName>
        <fullName evidence="4">KANL2-like probable zinc-finger domain-containing protein</fullName>
    </recommendedName>
</protein>
<dbReference type="GeneID" id="94829608"/>
<dbReference type="Proteomes" id="UP000179807">
    <property type="component" value="Unassembled WGS sequence"/>
</dbReference>
<dbReference type="Pfam" id="PF13891">
    <property type="entry name" value="zf-C3HC3H_KANSL2"/>
    <property type="match status" value="1"/>
</dbReference>